<comment type="caution">
    <text evidence="1">The sequence shown here is derived from an EMBL/GenBank/DDBJ whole genome shotgun (WGS) entry which is preliminary data.</text>
</comment>
<gene>
    <name evidence="1" type="ORF">RHMOL_Rhmol09G0038200</name>
</gene>
<reference evidence="1" key="1">
    <citation type="submission" date="2022-02" db="EMBL/GenBank/DDBJ databases">
        <title>Plant Genome Project.</title>
        <authorList>
            <person name="Zhang R.-G."/>
        </authorList>
    </citation>
    <scope>NUCLEOTIDE SEQUENCE</scope>
    <source>
        <strain evidence="1">AT1</strain>
    </source>
</reference>
<dbReference type="EMBL" id="CM046396">
    <property type="protein sequence ID" value="KAI8537618.1"/>
    <property type="molecule type" value="Genomic_DNA"/>
</dbReference>
<accession>A0ACC0M9B8</accession>
<proteinExistence type="predicted"/>
<evidence type="ECO:0000313" key="1">
    <source>
        <dbReference type="EMBL" id="KAI8537618.1"/>
    </source>
</evidence>
<protein>
    <submittedName>
        <fullName evidence="1">Uncharacterized protein</fullName>
    </submittedName>
</protein>
<sequence>MAQYNLMSFCLKERPAEFPKTQKFFQIYERLEKERYKYTEGVSDGLKQLIFQHLQEKAEKASSAPVGTEGFTQLDFAHTVDQALKEMECFDELGWSIKAKFDECILLWHVATTLCDYAGETHKPGSCEISESLSNYMLYILVMHPYMLPNGIGKIRFQDTCEEAIDFFQERKSLRDRHQACTKLLEVNTEILPSLVKGDRSKSVLFDACRLAKALRSLQGEQWEVMSRVWVELLCYAAGQCRSNYHAQQLRRGGELLTHVASDGPFGCNGSFPDCRRPCTG</sequence>
<evidence type="ECO:0000313" key="2">
    <source>
        <dbReference type="Proteomes" id="UP001062846"/>
    </source>
</evidence>
<keyword evidence="2" id="KW-1185">Reference proteome</keyword>
<organism evidence="1 2">
    <name type="scientific">Rhododendron molle</name>
    <name type="common">Chinese azalea</name>
    <name type="synonym">Azalea mollis</name>
    <dbReference type="NCBI Taxonomy" id="49168"/>
    <lineage>
        <taxon>Eukaryota</taxon>
        <taxon>Viridiplantae</taxon>
        <taxon>Streptophyta</taxon>
        <taxon>Embryophyta</taxon>
        <taxon>Tracheophyta</taxon>
        <taxon>Spermatophyta</taxon>
        <taxon>Magnoliopsida</taxon>
        <taxon>eudicotyledons</taxon>
        <taxon>Gunneridae</taxon>
        <taxon>Pentapetalae</taxon>
        <taxon>asterids</taxon>
        <taxon>Ericales</taxon>
        <taxon>Ericaceae</taxon>
        <taxon>Ericoideae</taxon>
        <taxon>Rhodoreae</taxon>
        <taxon>Rhododendron</taxon>
    </lineage>
</organism>
<dbReference type="Proteomes" id="UP001062846">
    <property type="component" value="Chromosome 9"/>
</dbReference>
<name>A0ACC0M9B8_RHOML</name>